<name>A0A7X0ZY09_9LIST</name>
<evidence type="ECO:0000313" key="3">
    <source>
        <dbReference type="Proteomes" id="UP000547643"/>
    </source>
</evidence>
<evidence type="ECO:0000313" key="4">
    <source>
        <dbReference type="Proteomes" id="UP000565628"/>
    </source>
</evidence>
<organism evidence="2 4">
    <name type="scientific">Listeria booriae</name>
    <dbReference type="NCBI Taxonomy" id="1552123"/>
    <lineage>
        <taxon>Bacteria</taxon>
        <taxon>Bacillati</taxon>
        <taxon>Bacillota</taxon>
        <taxon>Bacilli</taxon>
        <taxon>Bacillales</taxon>
        <taxon>Listeriaceae</taxon>
        <taxon>Listeria</taxon>
    </lineage>
</organism>
<dbReference type="AlphaFoldDB" id="A0A7X0ZY09"/>
<sequence length="66" mass="7742">MVGIFKDSMEFARIVGVDLKYVYLEYKFIPFRVPYDADEIVDVMMHISEGNHLVLVNLDTKKILYV</sequence>
<protein>
    <submittedName>
        <fullName evidence="2">Uncharacterized protein</fullName>
    </submittedName>
</protein>
<reference evidence="3 4" key="1">
    <citation type="submission" date="2020-03" db="EMBL/GenBank/DDBJ databases">
        <title>Soil Listeria distribution.</title>
        <authorList>
            <person name="Liao J."/>
            <person name="Wiedmann M."/>
        </authorList>
    </citation>
    <scope>NUCLEOTIDE SEQUENCE [LARGE SCALE GENOMIC DNA]</scope>
    <source>
        <strain evidence="2 4">FSL L7-0039</strain>
        <strain evidence="1 3">FSL L7-1017</strain>
    </source>
</reference>
<dbReference type="EMBL" id="JAASWV010000023">
    <property type="protein sequence ID" value="MBC2312065.1"/>
    <property type="molecule type" value="Genomic_DNA"/>
</dbReference>
<dbReference type="RefSeq" id="WP_185495770.1">
    <property type="nucleotide sequence ID" value="NZ_JAARUF010000013.1"/>
</dbReference>
<comment type="caution">
    <text evidence="2">The sequence shown here is derived from an EMBL/GenBank/DDBJ whole genome shotgun (WGS) entry which is preliminary data.</text>
</comment>
<evidence type="ECO:0000313" key="2">
    <source>
        <dbReference type="EMBL" id="MBC2312065.1"/>
    </source>
</evidence>
<dbReference type="EMBL" id="JAARUV010000010">
    <property type="protein sequence ID" value="MBC1780541.1"/>
    <property type="molecule type" value="Genomic_DNA"/>
</dbReference>
<gene>
    <name evidence="1" type="ORF">HCA46_17085</name>
    <name evidence="2" type="ORF">HCJ81_14320</name>
</gene>
<dbReference type="Proteomes" id="UP000565628">
    <property type="component" value="Unassembled WGS sequence"/>
</dbReference>
<evidence type="ECO:0000313" key="1">
    <source>
        <dbReference type="EMBL" id="MBC1780541.1"/>
    </source>
</evidence>
<proteinExistence type="predicted"/>
<dbReference type="Proteomes" id="UP000547643">
    <property type="component" value="Unassembled WGS sequence"/>
</dbReference>
<accession>A0A7X0ZY09</accession>